<gene>
    <name evidence="1" type="ORF">BaRGS_00010442</name>
</gene>
<comment type="caution">
    <text evidence="1">The sequence shown here is derived from an EMBL/GenBank/DDBJ whole genome shotgun (WGS) entry which is preliminary data.</text>
</comment>
<evidence type="ECO:0000313" key="1">
    <source>
        <dbReference type="EMBL" id="KAK7498182.1"/>
    </source>
</evidence>
<evidence type="ECO:0000313" key="2">
    <source>
        <dbReference type="Proteomes" id="UP001519460"/>
    </source>
</evidence>
<name>A0ABD0LFD3_9CAEN</name>
<dbReference type="EMBL" id="JACVVK020000052">
    <property type="protein sequence ID" value="KAK7498182.1"/>
    <property type="molecule type" value="Genomic_DNA"/>
</dbReference>
<reference evidence="1 2" key="1">
    <citation type="journal article" date="2023" name="Sci. Data">
        <title>Genome assembly of the Korean intertidal mud-creeper Batillaria attramentaria.</title>
        <authorList>
            <person name="Patra A.K."/>
            <person name="Ho P.T."/>
            <person name="Jun S."/>
            <person name="Lee S.J."/>
            <person name="Kim Y."/>
            <person name="Won Y.J."/>
        </authorList>
    </citation>
    <scope>NUCLEOTIDE SEQUENCE [LARGE SCALE GENOMIC DNA]</scope>
    <source>
        <strain evidence="1">Wonlab-2016</strain>
    </source>
</reference>
<keyword evidence="2" id="KW-1185">Reference proteome</keyword>
<protein>
    <submittedName>
        <fullName evidence="1">Uncharacterized protein</fullName>
    </submittedName>
</protein>
<proteinExistence type="predicted"/>
<accession>A0ABD0LFD3</accession>
<sequence length="152" mass="17292">MNGNVLKGLPELRSESNARRCKNKYSVRIALFTSKAPEGLLGFFHNLPRTAEGLCFPRSACGNLISQDFLSPFHPTVVHCWHRGNLFSLLSVSFLKSDNGRENFSPRQHAKLSTQKDGYWRRRVDTKTGLERTMAEGRKLARKSDIDIRETV</sequence>
<organism evidence="1 2">
    <name type="scientific">Batillaria attramentaria</name>
    <dbReference type="NCBI Taxonomy" id="370345"/>
    <lineage>
        <taxon>Eukaryota</taxon>
        <taxon>Metazoa</taxon>
        <taxon>Spiralia</taxon>
        <taxon>Lophotrochozoa</taxon>
        <taxon>Mollusca</taxon>
        <taxon>Gastropoda</taxon>
        <taxon>Caenogastropoda</taxon>
        <taxon>Sorbeoconcha</taxon>
        <taxon>Cerithioidea</taxon>
        <taxon>Batillariidae</taxon>
        <taxon>Batillaria</taxon>
    </lineage>
</organism>
<dbReference type="AlphaFoldDB" id="A0ABD0LFD3"/>
<dbReference type="Proteomes" id="UP001519460">
    <property type="component" value="Unassembled WGS sequence"/>
</dbReference>